<proteinExistence type="predicted"/>
<dbReference type="PANTHER" id="PTHR37249:SF3">
    <property type="entry name" value="OS03G0206201 PROTEIN"/>
    <property type="match status" value="1"/>
</dbReference>
<dbReference type="AlphaFoldDB" id="A0AAD1ZTS1"/>
<evidence type="ECO:0000313" key="3">
    <source>
        <dbReference type="Proteomes" id="UP000834106"/>
    </source>
</evidence>
<dbReference type="Proteomes" id="UP000834106">
    <property type="component" value="Chromosome 14"/>
</dbReference>
<organism evidence="2 3">
    <name type="scientific">Fraxinus pennsylvanica</name>
    <dbReference type="NCBI Taxonomy" id="56036"/>
    <lineage>
        <taxon>Eukaryota</taxon>
        <taxon>Viridiplantae</taxon>
        <taxon>Streptophyta</taxon>
        <taxon>Embryophyta</taxon>
        <taxon>Tracheophyta</taxon>
        <taxon>Spermatophyta</taxon>
        <taxon>Magnoliopsida</taxon>
        <taxon>eudicotyledons</taxon>
        <taxon>Gunneridae</taxon>
        <taxon>Pentapetalae</taxon>
        <taxon>asterids</taxon>
        <taxon>lamiids</taxon>
        <taxon>Lamiales</taxon>
        <taxon>Oleaceae</taxon>
        <taxon>Oleeae</taxon>
        <taxon>Fraxinus</taxon>
    </lineage>
</organism>
<dbReference type="EMBL" id="OU503049">
    <property type="protein sequence ID" value="CAI9775427.1"/>
    <property type="molecule type" value="Genomic_DNA"/>
</dbReference>
<sequence>MSTSSGRCRRNMINNLSEVARDPFGILYFTGQSVLHSFAARDMGLQAFFSISSLIFWSTFGVQNLSQEENSLNPGMVSVSRGNVEILSVKSRKLKENSNTPHTDQDDGGNASLEDYHPIDPVPSSKASVRPGPIQHGTPLMPYIPWSAPPPGHKEDGALP</sequence>
<dbReference type="PANTHER" id="PTHR37249">
    <property type="entry name" value="OS03G0206201 PROTEIN"/>
    <property type="match status" value="1"/>
</dbReference>
<reference evidence="2" key="1">
    <citation type="submission" date="2023-05" db="EMBL/GenBank/DDBJ databases">
        <authorList>
            <person name="Huff M."/>
        </authorList>
    </citation>
    <scope>NUCLEOTIDE SEQUENCE</scope>
</reference>
<name>A0AAD1ZTS1_9LAMI</name>
<feature type="region of interest" description="Disordered" evidence="1">
    <location>
        <begin position="90"/>
        <end position="160"/>
    </location>
</feature>
<gene>
    <name evidence="2" type="ORF">FPE_LOCUS22857</name>
</gene>
<evidence type="ECO:0000256" key="1">
    <source>
        <dbReference type="SAM" id="MobiDB-lite"/>
    </source>
</evidence>
<protein>
    <submittedName>
        <fullName evidence="2">Uncharacterized protein</fullName>
    </submittedName>
</protein>
<evidence type="ECO:0000313" key="2">
    <source>
        <dbReference type="EMBL" id="CAI9775427.1"/>
    </source>
</evidence>
<accession>A0AAD1ZTS1</accession>
<keyword evidence="3" id="KW-1185">Reference proteome</keyword>